<evidence type="ECO:0000256" key="4">
    <source>
        <dbReference type="ARBA" id="ARBA00022989"/>
    </source>
</evidence>
<dbReference type="OrthoDB" id="5623083at2"/>
<evidence type="ECO:0000256" key="5">
    <source>
        <dbReference type="ARBA" id="ARBA00023136"/>
    </source>
</evidence>
<comment type="caution">
    <text evidence="6">The sequence shown here is derived from an EMBL/GenBank/DDBJ whole genome shotgun (WGS) entry which is preliminary data.</text>
</comment>
<evidence type="ECO:0000313" key="7">
    <source>
        <dbReference type="Proteomes" id="UP000256478"/>
    </source>
</evidence>
<keyword evidence="2" id="KW-0812">Transmembrane</keyword>
<dbReference type="SUPFAM" id="SSF53756">
    <property type="entry name" value="UDP-Glycosyltransferase/glycogen phosphorylase"/>
    <property type="match status" value="1"/>
</dbReference>
<evidence type="ECO:0000313" key="6">
    <source>
        <dbReference type="EMBL" id="REL26120.1"/>
    </source>
</evidence>
<gene>
    <name evidence="6" type="ORF">DXX93_05700</name>
</gene>
<dbReference type="Gene3D" id="3.40.50.2000">
    <property type="entry name" value="Glycogen Phosphorylase B"/>
    <property type="match status" value="1"/>
</dbReference>
<keyword evidence="5" id="KW-0472">Membrane</keyword>
<protein>
    <recommendedName>
        <fullName evidence="8">Polysaccharide biosynthesis protein</fullName>
    </recommendedName>
</protein>
<dbReference type="EMBL" id="QUOU01000001">
    <property type="protein sequence ID" value="REL26120.1"/>
    <property type="molecule type" value="Genomic_DNA"/>
</dbReference>
<keyword evidence="3" id="KW-0256">Endoplasmic reticulum</keyword>
<reference evidence="6 7" key="1">
    <citation type="submission" date="2018-08" db="EMBL/GenBank/DDBJ databases">
        <title>Thalassotalea euphylliae genome.</title>
        <authorList>
            <person name="Summers S."/>
            <person name="Rice S.A."/>
            <person name="Freckelton M.L."/>
            <person name="Nedved B.T."/>
            <person name="Hadfield M.G."/>
        </authorList>
    </citation>
    <scope>NUCLEOTIDE SEQUENCE [LARGE SCALE GENOMIC DNA]</scope>
    <source>
        <strain evidence="6 7">H1</strain>
    </source>
</reference>
<keyword evidence="4" id="KW-1133">Transmembrane helix</keyword>
<dbReference type="RefSeq" id="WP_116007241.1">
    <property type="nucleotide sequence ID" value="NZ_QUOU01000001.1"/>
</dbReference>
<comment type="subcellular location">
    <subcellularLocation>
        <location evidence="1">Endoplasmic reticulum membrane</location>
        <topology evidence="1">Single-pass membrane protein</topology>
    </subcellularLocation>
</comment>
<dbReference type="Pfam" id="PF08660">
    <property type="entry name" value="Alg14"/>
    <property type="match status" value="1"/>
</dbReference>
<dbReference type="GO" id="GO:0006488">
    <property type="term" value="P:dolichol-linked oligosaccharide biosynthetic process"/>
    <property type="evidence" value="ECO:0007669"/>
    <property type="project" value="InterPro"/>
</dbReference>
<evidence type="ECO:0000256" key="2">
    <source>
        <dbReference type="ARBA" id="ARBA00022692"/>
    </source>
</evidence>
<organism evidence="6 7">
    <name type="scientific">Thalassotalea euphylliae</name>
    <dbReference type="NCBI Taxonomy" id="1655234"/>
    <lineage>
        <taxon>Bacteria</taxon>
        <taxon>Pseudomonadati</taxon>
        <taxon>Pseudomonadota</taxon>
        <taxon>Gammaproteobacteria</taxon>
        <taxon>Alteromonadales</taxon>
        <taxon>Colwelliaceae</taxon>
        <taxon>Thalassotalea</taxon>
    </lineage>
</organism>
<dbReference type="AlphaFoldDB" id="A0A3E0TP94"/>
<dbReference type="NCBIfam" id="NF041549">
    <property type="entry name" value="PssD"/>
    <property type="match status" value="1"/>
</dbReference>
<sequence>MKIDDSGSILLIFGKGGHTAQMNRFLNSLPEEFKSKKYIALTNTEKLNNLISDSFYCIEARDKYSSFKNIFYMFAYSLVACWQTLRIILKHKPDAVISTGPGMAVVPSIIFKLLGKRVVFFEDWCRFSTSSIAGRVMYHIADLFFVQHKEQLAYFPKAVFKGRL</sequence>
<evidence type="ECO:0000256" key="1">
    <source>
        <dbReference type="ARBA" id="ARBA00004389"/>
    </source>
</evidence>
<dbReference type="GO" id="GO:0004577">
    <property type="term" value="F:N-acetylglucosaminyldiphosphodolichol N-acetylglucosaminyltransferase activity"/>
    <property type="evidence" value="ECO:0007669"/>
    <property type="project" value="TreeGrafter"/>
</dbReference>
<name>A0A3E0TP94_9GAMM</name>
<proteinExistence type="predicted"/>
<dbReference type="InterPro" id="IPR013969">
    <property type="entry name" value="Oligosacch_biosynth_Alg14"/>
</dbReference>
<accession>A0A3E0TP94</accession>
<dbReference type="PANTHER" id="PTHR12154:SF4">
    <property type="entry name" value="UDP-N-ACETYLGLUCOSAMINE TRANSFERASE SUBUNIT ALG14 HOMOLOG"/>
    <property type="match status" value="1"/>
</dbReference>
<dbReference type="Proteomes" id="UP000256478">
    <property type="component" value="Unassembled WGS sequence"/>
</dbReference>
<dbReference type="PANTHER" id="PTHR12154">
    <property type="entry name" value="GLYCOSYL TRANSFERASE-RELATED"/>
    <property type="match status" value="1"/>
</dbReference>
<evidence type="ECO:0000256" key="3">
    <source>
        <dbReference type="ARBA" id="ARBA00022824"/>
    </source>
</evidence>
<evidence type="ECO:0008006" key="8">
    <source>
        <dbReference type="Google" id="ProtNLM"/>
    </source>
</evidence>